<dbReference type="Gene3D" id="3.40.50.150">
    <property type="entry name" value="Vaccinia Virus protein VP39"/>
    <property type="match status" value="1"/>
</dbReference>
<keyword evidence="3" id="KW-1185">Reference proteome</keyword>
<name>A0ABW3X9C5_9ACTN</name>
<proteinExistence type="predicted"/>
<dbReference type="SUPFAM" id="SSF53335">
    <property type="entry name" value="S-adenosyl-L-methionine-dependent methyltransferases"/>
    <property type="match status" value="1"/>
</dbReference>
<sequence>MSFLPTRTSSVRRTPARRLADRRLFFAETLRTFRTTGAVTPSGRHLAEALAAPLAHRTGQPRAVLEVGAGTGAVSRVLAGLLGPEDTLDLVEANPRFARLLAADLRADPRLAALGERVSLIAGPVAELDPGARYDVIVSGLPFANFPPDEVSGLLTRYLSALKPGGHLTYFGYRGTGRLRALLGTSRSLARHSGVIHVLDTFQQAHGADFRTVWGNIPPARVWHLRAPAVSPRPLPVVSARTAP</sequence>
<accession>A0ABW3X9C5</accession>
<feature type="domain" description="Methyltransferase" evidence="1">
    <location>
        <begin position="64"/>
        <end position="166"/>
    </location>
</feature>
<keyword evidence="2" id="KW-0489">Methyltransferase</keyword>
<dbReference type="EMBL" id="JBHTMM010000006">
    <property type="protein sequence ID" value="MFD1305598.1"/>
    <property type="molecule type" value="Genomic_DNA"/>
</dbReference>
<dbReference type="InterPro" id="IPR041698">
    <property type="entry name" value="Methyltransf_25"/>
</dbReference>
<dbReference type="RefSeq" id="WP_381235984.1">
    <property type="nucleotide sequence ID" value="NZ_JBHSKH010000026.1"/>
</dbReference>
<comment type="caution">
    <text evidence="2">The sequence shown here is derived from an EMBL/GenBank/DDBJ whole genome shotgun (WGS) entry which is preliminary data.</text>
</comment>
<organism evidence="2 3">
    <name type="scientific">Streptomyces kaempferi</name>
    <dbReference type="NCBI Taxonomy" id="333725"/>
    <lineage>
        <taxon>Bacteria</taxon>
        <taxon>Bacillati</taxon>
        <taxon>Actinomycetota</taxon>
        <taxon>Actinomycetes</taxon>
        <taxon>Kitasatosporales</taxon>
        <taxon>Streptomycetaceae</taxon>
        <taxon>Streptomyces</taxon>
    </lineage>
</organism>
<dbReference type="Proteomes" id="UP001597058">
    <property type="component" value="Unassembled WGS sequence"/>
</dbReference>
<dbReference type="InterPro" id="IPR029063">
    <property type="entry name" value="SAM-dependent_MTases_sf"/>
</dbReference>
<evidence type="ECO:0000313" key="2">
    <source>
        <dbReference type="EMBL" id="MFD1305598.1"/>
    </source>
</evidence>
<gene>
    <name evidence="2" type="ORF">ACFQ5X_07035</name>
</gene>
<evidence type="ECO:0000313" key="3">
    <source>
        <dbReference type="Proteomes" id="UP001597058"/>
    </source>
</evidence>
<keyword evidence="2" id="KW-0808">Transferase</keyword>
<dbReference type="GO" id="GO:0032259">
    <property type="term" value="P:methylation"/>
    <property type="evidence" value="ECO:0007669"/>
    <property type="project" value="UniProtKB-KW"/>
</dbReference>
<protein>
    <submittedName>
        <fullName evidence="2">Class I SAM-dependent methyltransferase</fullName>
    </submittedName>
</protein>
<reference evidence="3" key="1">
    <citation type="journal article" date="2019" name="Int. J. Syst. Evol. Microbiol.">
        <title>The Global Catalogue of Microorganisms (GCM) 10K type strain sequencing project: providing services to taxonomists for standard genome sequencing and annotation.</title>
        <authorList>
            <consortium name="The Broad Institute Genomics Platform"/>
            <consortium name="The Broad Institute Genome Sequencing Center for Infectious Disease"/>
            <person name="Wu L."/>
            <person name="Ma J."/>
        </authorList>
    </citation>
    <scope>NUCLEOTIDE SEQUENCE [LARGE SCALE GENOMIC DNA]</scope>
    <source>
        <strain evidence="3">CGMCC 4.7020</strain>
    </source>
</reference>
<dbReference type="CDD" id="cd02440">
    <property type="entry name" value="AdoMet_MTases"/>
    <property type="match status" value="1"/>
</dbReference>
<evidence type="ECO:0000259" key="1">
    <source>
        <dbReference type="Pfam" id="PF13649"/>
    </source>
</evidence>
<dbReference type="GO" id="GO:0008168">
    <property type="term" value="F:methyltransferase activity"/>
    <property type="evidence" value="ECO:0007669"/>
    <property type="project" value="UniProtKB-KW"/>
</dbReference>
<dbReference type="Pfam" id="PF13649">
    <property type="entry name" value="Methyltransf_25"/>
    <property type="match status" value="1"/>
</dbReference>